<dbReference type="EMBL" id="UINC01139139">
    <property type="protein sequence ID" value="SVD25506.1"/>
    <property type="molecule type" value="Genomic_DNA"/>
</dbReference>
<feature type="non-terminal residue" evidence="1">
    <location>
        <position position="174"/>
    </location>
</feature>
<gene>
    <name evidence="1" type="ORF">METZ01_LOCUS378360</name>
</gene>
<sequence>MSEKNVVIDIPDRIDQDIEDFKLDAIDDEKNYTASRIKLCRDPENEKPILFYSQELSRNFKNPNDPFSKRHIIKTFTPENIEAVADVTVEHKFKDTLLAHKDFVWDYNPLSDIHSGSMNLFMDEDTAGFMEDVGIRTDGMAEDFQSLESVEATPFMEDISLDATRLKNDLKDFQ</sequence>
<organism evidence="1">
    <name type="scientific">marine metagenome</name>
    <dbReference type="NCBI Taxonomy" id="408172"/>
    <lineage>
        <taxon>unclassified sequences</taxon>
        <taxon>metagenomes</taxon>
        <taxon>ecological metagenomes</taxon>
    </lineage>
</organism>
<protein>
    <submittedName>
        <fullName evidence="1">Uncharacterized protein</fullName>
    </submittedName>
</protein>
<dbReference type="AlphaFoldDB" id="A0A382TTX8"/>
<evidence type="ECO:0000313" key="1">
    <source>
        <dbReference type="EMBL" id="SVD25506.1"/>
    </source>
</evidence>
<proteinExistence type="predicted"/>
<name>A0A382TTX8_9ZZZZ</name>
<reference evidence="1" key="1">
    <citation type="submission" date="2018-05" db="EMBL/GenBank/DDBJ databases">
        <authorList>
            <person name="Lanie J.A."/>
            <person name="Ng W.-L."/>
            <person name="Kazmierczak K.M."/>
            <person name="Andrzejewski T.M."/>
            <person name="Davidsen T.M."/>
            <person name="Wayne K.J."/>
            <person name="Tettelin H."/>
            <person name="Glass J.I."/>
            <person name="Rusch D."/>
            <person name="Podicherti R."/>
            <person name="Tsui H.-C.T."/>
            <person name="Winkler M.E."/>
        </authorList>
    </citation>
    <scope>NUCLEOTIDE SEQUENCE</scope>
</reference>
<accession>A0A382TTX8</accession>